<evidence type="ECO:0000313" key="2">
    <source>
        <dbReference type="Proteomes" id="UP001141806"/>
    </source>
</evidence>
<accession>A0A9Q0R327</accession>
<protein>
    <submittedName>
        <fullName evidence="1">Uncharacterized protein</fullName>
    </submittedName>
</protein>
<proteinExistence type="predicted"/>
<sequence length="106" mass="12388">MSPTHMSVHAKFRSISRFVLNGSGFMLGKLRLLRCLHRSIRVLEVLNPGSDFGIFRSPHSLKPIRRNHLTRQAHSRDLPYFHVKMRAVVRPWETCARILRYSGRSH</sequence>
<gene>
    <name evidence="1" type="ORF">NE237_032091</name>
</gene>
<comment type="caution">
    <text evidence="1">The sequence shown here is derived from an EMBL/GenBank/DDBJ whole genome shotgun (WGS) entry which is preliminary data.</text>
</comment>
<keyword evidence="2" id="KW-1185">Reference proteome</keyword>
<dbReference type="AlphaFoldDB" id="A0A9Q0R327"/>
<reference evidence="1" key="1">
    <citation type="journal article" date="2023" name="Plant J.">
        <title>The genome of the king protea, Protea cynaroides.</title>
        <authorList>
            <person name="Chang J."/>
            <person name="Duong T.A."/>
            <person name="Schoeman C."/>
            <person name="Ma X."/>
            <person name="Roodt D."/>
            <person name="Barker N."/>
            <person name="Li Z."/>
            <person name="Van de Peer Y."/>
            <person name="Mizrachi E."/>
        </authorList>
    </citation>
    <scope>NUCLEOTIDE SEQUENCE</scope>
    <source>
        <tissue evidence="1">Young leaves</tissue>
    </source>
</reference>
<dbReference type="Proteomes" id="UP001141806">
    <property type="component" value="Unassembled WGS sequence"/>
</dbReference>
<name>A0A9Q0R327_9MAGN</name>
<organism evidence="1 2">
    <name type="scientific">Protea cynaroides</name>
    <dbReference type="NCBI Taxonomy" id="273540"/>
    <lineage>
        <taxon>Eukaryota</taxon>
        <taxon>Viridiplantae</taxon>
        <taxon>Streptophyta</taxon>
        <taxon>Embryophyta</taxon>
        <taxon>Tracheophyta</taxon>
        <taxon>Spermatophyta</taxon>
        <taxon>Magnoliopsida</taxon>
        <taxon>Proteales</taxon>
        <taxon>Proteaceae</taxon>
        <taxon>Protea</taxon>
    </lineage>
</organism>
<evidence type="ECO:0000313" key="1">
    <source>
        <dbReference type="EMBL" id="KAJ4981254.1"/>
    </source>
</evidence>
<dbReference type="EMBL" id="JAMYWD010000001">
    <property type="protein sequence ID" value="KAJ4981254.1"/>
    <property type="molecule type" value="Genomic_DNA"/>
</dbReference>